<gene>
    <name evidence="1" type="ORF">HPB49_010369</name>
</gene>
<protein>
    <submittedName>
        <fullName evidence="1">Uncharacterized protein</fullName>
    </submittedName>
</protein>
<sequence>MGDFLEGIAELRPGPPQARSRALDLLLKEACRMFNPHQGNHEGTPKRLSPTSFKGAARKTRSACRISRRSPKKAEPQSPAEDDDAVSSSPSSPTSSASSSSPTDCTDSDTASCLVSPTGSSVRVNDSMTSSSSAASPLSPESDATSSDVSVDNEQPPTTEGEPRSTGLPQRHDTRPPSPPLAPHVIPSVEPAQSTSTVGETPAAAADGQASAETVQEKSKKKKKKKQSDSSGIFPLTAARRREVEGAKKKKKQHATTGSTDSARASCVLGPPSPPGLCQTQEPGGNHPSLPEATPDSRSAISAVSGAVNPTSPVVDAAEDTPTASTRQHTGSAETDVREKPQAQKKAGKRKTRFRPFSETTPLASAASDQHADTILFRPVGKRACFLALSKEAIAAQLSCIDGAHRVRVNFRRNVVAVDALPGADLSALLDVRAMADVPVRAKALAKNTCSGTIFGVDTAFDADTIRENIEAPVAVLSCARSGRNVTVRFAGNMVPGDVLLFKQRRLVRPRLPRPLQCGRCGAFGHAEATCSRDAHCLRCGGSHDTSSCTAQRPRCINCTGGHATLEPRCPNWQLERRAAILLAASEERISRHKALELAKARASSLAVQQRGGTAPRLSATVQPGLSFRDALTGTSAPPAEQTQPQQPATSDPRDALIAALAAALRVLLETTPMDDDQLANEFATAFAPPPPTERPAAAAIELPRHNKAELLAPFRYFPTRAIVEYIEALCTADFTLSELRMVLDTRRRRSAPGADGLTFQTLRNIDAAQLPSLLQEFNHVWRTGCVPASWREAVVVPLLKSGKPAGCIGSYRPVSLTSVAGKTLEAMALRRLEWIATALDTFAPEQSGFRRLRSTADSLSEVVATLEESLSRHEADYLILLDVQSAFDGLPHATIIGCLHELGVTGRLLQYIRAFLTDRTLRVRVGGALSDPRGVFSGVPQGSVLSPFLFNLALSRLPDFIPRTTSHEVRSAIYADDIAIFACGPTEVGYLVRASIQTAVDAVDQYLASIGLQLSTAKTEALMDLLFPDAHSSLVKRVLSALLDFCSATKLRARL</sequence>
<evidence type="ECO:0000313" key="2">
    <source>
        <dbReference type="Proteomes" id="UP000821865"/>
    </source>
</evidence>
<organism evidence="1 2">
    <name type="scientific">Dermacentor silvarum</name>
    <name type="common">Tick</name>
    <dbReference type="NCBI Taxonomy" id="543639"/>
    <lineage>
        <taxon>Eukaryota</taxon>
        <taxon>Metazoa</taxon>
        <taxon>Ecdysozoa</taxon>
        <taxon>Arthropoda</taxon>
        <taxon>Chelicerata</taxon>
        <taxon>Arachnida</taxon>
        <taxon>Acari</taxon>
        <taxon>Parasitiformes</taxon>
        <taxon>Ixodida</taxon>
        <taxon>Ixodoidea</taxon>
        <taxon>Ixodidae</taxon>
        <taxon>Rhipicephalinae</taxon>
        <taxon>Dermacentor</taxon>
    </lineage>
</organism>
<comment type="caution">
    <text evidence="1">The sequence shown here is derived from an EMBL/GenBank/DDBJ whole genome shotgun (WGS) entry which is preliminary data.</text>
</comment>
<evidence type="ECO:0000313" key="1">
    <source>
        <dbReference type="EMBL" id="KAH7979671.1"/>
    </source>
</evidence>
<name>A0ACB8DZ92_DERSI</name>
<proteinExistence type="predicted"/>
<reference evidence="1" key="1">
    <citation type="submission" date="2020-05" db="EMBL/GenBank/DDBJ databases">
        <title>Large-scale comparative analyses of tick genomes elucidate their genetic diversity and vector capacities.</title>
        <authorList>
            <person name="Jia N."/>
            <person name="Wang J."/>
            <person name="Shi W."/>
            <person name="Du L."/>
            <person name="Sun Y."/>
            <person name="Zhan W."/>
            <person name="Jiang J."/>
            <person name="Wang Q."/>
            <person name="Zhang B."/>
            <person name="Ji P."/>
            <person name="Sakyi L.B."/>
            <person name="Cui X."/>
            <person name="Yuan T."/>
            <person name="Jiang B."/>
            <person name="Yang W."/>
            <person name="Lam T.T.-Y."/>
            <person name="Chang Q."/>
            <person name="Ding S."/>
            <person name="Wang X."/>
            <person name="Zhu J."/>
            <person name="Ruan X."/>
            <person name="Zhao L."/>
            <person name="Wei J."/>
            <person name="Que T."/>
            <person name="Du C."/>
            <person name="Cheng J."/>
            <person name="Dai P."/>
            <person name="Han X."/>
            <person name="Huang E."/>
            <person name="Gao Y."/>
            <person name="Liu J."/>
            <person name="Shao H."/>
            <person name="Ye R."/>
            <person name="Li L."/>
            <person name="Wei W."/>
            <person name="Wang X."/>
            <person name="Wang C."/>
            <person name="Yang T."/>
            <person name="Huo Q."/>
            <person name="Li W."/>
            <person name="Guo W."/>
            <person name="Chen H."/>
            <person name="Zhou L."/>
            <person name="Ni X."/>
            <person name="Tian J."/>
            <person name="Zhou Y."/>
            <person name="Sheng Y."/>
            <person name="Liu T."/>
            <person name="Pan Y."/>
            <person name="Xia L."/>
            <person name="Li J."/>
            <person name="Zhao F."/>
            <person name="Cao W."/>
        </authorList>
    </citation>
    <scope>NUCLEOTIDE SEQUENCE</scope>
    <source>
        <strain evidence="1">Dsil-2018</strain>
    </source>
</reference>
<dbReference type="Proteomes" id="UP000821865">
    <property type="component" value="Chromosome 1"/>
</dbReference>
<accession>A0ACB8DZ92</accession>
<keyword evidence="2" id="KW-1185">Reference proteome</keyword>
<dbReference type="EMBL" id="CM023470">
    <property type="protein sequence ID" value="KAH7979671.1"/>
    <property type="molecule type" value="Genomic_DNA"/>
</dbReference>